<organism evidence="2 3">
    <name type="scientific">Mucilaginibacter aquariorum</name>
    <dbReference type="NCBI Taxonomy" id="2967225"/>
    <lineage>
        <taxon>Bacteria</taxon>
        <taxon>Pseudomonadati</taxon>
        <taxon>Bacteroidota</taxon>
        <taxon>Sphingobacteriia</taxon>
        <taxon>Sphingobacteriales</taxon>
        <taxon>Sphingobacteriaceae</taxon>
        <taxon>Mucilaginibacter</taxon>
    </lineage>
</organism>
<sequence length="385" mass="43944">MKILLSFLQDNTAIPHPVPAYRFWSYSIKNGIEEAGMHWAEVPGADWAEGLVPYENDPALQKWKNKIWESTLSYIRANRQHIDVFLCYLYPKQVSVQAIKDIKAMGIPCVNFFCDNVRSFRKLPPEFKVFDLVWVPEVEALPLYQTAGLVPINLPMPIWVDVKYRSPPEQSTNAISFIGSRDYLRAQLLAEAISKGLDIQIRGSGWDTTPEQPLNPVNSNRFKKIRNQINLLRHSGAQGFVAYHLNRYHKISPSNVPPANIFAAPGFDEYISLSRESNITLGINRVPVFNTLSADIMTYSRLRDLEAPMLGACYLTEYTEGLPHLYEIGSEIETYRSADELVYKCRELTNSKSRQKELRVKGQQRALNAHSIPVSLQKIKARLFN</sequence>
<dbReference type="Pfam" id="PF13524">
    <property type="entry name" value="Glyco_trans_1_2"/>
    <property type="match status" value="1"/>
</dbReference>
<dbReference type="EMBL" id="JANHOH010000001">
    <property type="protein sequence ID" value="MCQ6957290.1"/>
    <property type="molecule type" value="Genomic_DNA"/>
</dbReference>
<reference evidence="2 3" key="1">
    <citation type="submission" date="2022-07" db="EMBL/GenBank/DDBJ databases">
        <title>Mucilaginibacter sp. JC4.</title>
        <authorList>
            <person name="Le V."/>
            <person name="Ko S.-R."/>
            <person name="Ahn C.-Y."/>
            <person name="Oh H.-M."/>
        </authorList>
    </citation>
    <scope>NUCLEOTIDE SEQUENCE [LARGE SCALE GENOMIC DNA]</scope>
    <source>
        <strain evidence="2 3">JC4</strain>
    </source>
</reference>
<evidence type="ECO:0000259" key="1">
    <source>
        <dbReference type="Pfam" id="PF13524"/>
    </source>
</evidence>
<protein>
    <submittedName>
        <fullName evidence="2">Glycosyltransferase</fullName>
    </submittedName>
</protein>
<accession>A0ABT1SYJ1</accession>
<feature type="domain" description="Spore protein YkvP/CgeB glycosyl transferase-like" evidence="1">
    <location>
        <begin position="268"/>
        <end position="372"/>
    </location>
</feature>
<evidence type="ECO:0000313" key="2">
    <source>
        <dbReference type="EMBL" id="MCQ6957290.1"/>
    </source>
</evidence>
<dbReference type="RefSeq" id="WP_256537497.1">
    <property type="nucleotide sequence ID" value="NZ_JANHOH010000001.1"/>
</dbReference>
<name>A0ABT1SYJ1_9SPHI</name>
<keyword evidence="3" id="KW-1185">Reference proteome</keyword>
<evidence type="ECO:0000313" key="3">
    <source>
        <dbReference type="Proteomes" id="UP001204376"/>
    </source>
</evidence>
<dbReference type="Proteomes" id="UP001204376">
    <property type="component" value="Unassembled WGS sequence"/>
</dbReference>
<dbReference type="InterPro" id="IPR055259">
    <property type="entry name" value="YkvP/CgeB_Glyco_trans-like"/>
</dbReference>
<comment type="caution">
    <text evidence="2">The sequence shown here is derived from an EMBL/GenBank/DDBJ whole genome shotgun (WGS) entry which is preliminary data.</text>
</comment>
<proteinExistence type="predicted"/>
<gene>
    <name evidence="2" type="ORF">NPE20_04955</name>
</gene>